<dbReference type="InterPro" id="IPR000700">
    <property type="entry name" value="PAS-assoc_C"/>
</dbReference>
<evidence type="ECO:0000259" key="11">
    <source>
        <dbReference type="PROSITE" id="PS50112"/>
    </source>
</evidence>
<keyword evidence="14" id="KW-1185">Reference proteome</keyword>
<dbReference type="InterPro" id="IPR036890">
    <property type="entry name" value="HATPase_C_sf"/>
</dbReference>
<evidence type="ECO:0000256" key="8">
    <source>
        <dbReference type="ARBA" id="ARBA00023012"/>
    </source>
</evidence>
<evidence type="ECO:0000313" key="14">
    <source>
        <dbReference type="Proteomes" id="UP000297982"/>
    </source>
</evidence>
<sequence>MILINAEGLVEQLNAKAESLLQIKGHPLHIENLFLDFPLDELETCEKGTVIQRYIKPADRPPFPVFLVVHPLSISERDSYIITIQNLVQRSHLDHQFYEPLKELIDVKYALDESSIVAVTDQRGVIRYANKKFCEVSKYSLEEIIGKDHRILNSGHHSKAFFKNLWRTIGFGEVWKGEIKNRAKDGSYYWVDTTIVPFLKENGKPYQYLAIRNEITERKRVEQELQHMMTRFVDVQEEEKRKFSRELHDGVGQELYSLLISVHRLMQDVDHPLLEQLEADTSGLIQSVRDMSWELRPPALDELGLMPAVRSFVNRMDNSYDIRVHLYADYSYRLSNDVETTIYRVIQEALTNVRKYAQVTEAVVSIKETSDSIQLSIIDEGVGIREDERRKGVGLFSMEERARSVGGTLCVTSPLNGGTKVELEIPKLR</sequence>
<dbReference type="GO" id="GO:0000155">
    <property type="term" value="F:phosphorelay sensor kinase activity"/>
    <property type="evidence" value="ECO:0007669"/>
    <property type="project" value="InterPro"/>
</dbReference>
<dbReference type="PROSITE" id="PS50109">
    <property type="entry name" value="HIS_KIN"/>
    <property type="match status" value="1"/>
</dbReference>
<keyword evidence="7" id="KW-0067">ATP-binding</keyword>
<dbReference type="Pfam" id="PF07730">
    <property type="entry name" value="HisKA_3"/>
    <property type="match status" value="1"/>
</dbReference>
<evidence type="ECO:0000259" key="12">
    <source>
        <dbReference type="PROSITE" id="PS50113"/>
    </source>
</evidence>
<dbReference type="SUPFAM" id="SSF55785">
    <property type="entry name" value="PYP-like sensor domain (PAS domain)"/>
    <property type="match status" value="1"/>
</dbReference>
<keyword evidence="9" id="KW-0175">Coiled coil</keyword>
<dbReference type="InterPro" id="IPR011712">
    <property type="entry name" value="Sig_transdc_His_kin_sub3_dim/P"/>
</dbReference>
<dbReference type="PANTHER" id="PTHR24421:SF10">
    <property type="entry name" value="NITRATE_NITRITE SENSOR PROTEIN NARQ"/>
    <property type="match status" value="1"/>
</dbReference>
<dbReference type="GO" id="GO:0005524">
    <property type="term" value="F:ATP binding"/>
    <property type="evidence" value="ECO:0007669"/>
    <property type="project" value="UniProtKB-KW"/>
</dbReference>
<dbReference type="InterPro" id="IPR000014">
    <property type="entry name" value="PAS"/>
</dbReference>
<dbReference type="PANTHER" id="PTHR24421">
    <property type="entry name" value="NITRATE/NITRITE SENSOR PROTEIN NARX-RELATED"/>
    <property type="match status" value="1"/>
</dbReference>
<dbReference type="Gene3D" id="1.20.5.1930">
    <property type="match status" value="1"/>
</dbReference>
<feature type="domain" description="PAS" evidence="11">
    <location>
        <begin position="97"/>
        <end position="147"/>
    </location>
</feature>
<dbReference type="InterPro" id="IPR001610">
    <property type="entry name" value="PAC"/>
</dbReference>
<feature type="domain" description="PAC" evidence="12">
    <location>
        <begin position="175"/>
        <end position="227"/>
    </location>
</feature>
<reference evidence="13 14" key="1">
    <citation type="journal article" date="2003" name="Int. J. Syst. Evol. Microbiol.">
        <title>Halobacillus salinus sp. nov., isolated from a salt lake on the coast of the East Sea in Korea.</title>
        <authorList>
            <person name="Yoon J.H."/>
            <person name="Kang K.H."/>
            <person name="Park Y.H."/>
        </authorList>
    </citation>
    <scope>NUCLEOTIDE SEQUENCE [LARGE SCALE GENOMIC DNA]</scope>
    <source>
        <strain evidence="13 14">HSL-3</strain>
    </source>
</reference>
<evidence type="ECO:0000256" key="4">
    <source>
        <dbReference type="ARBA" id="ARBA00022679"/>
    </source>
</evidence>
<evidence type="ECO:0000313" key="13">
    <source>
        <dbReference type="EMBL" id="TGB02958.1"/>
    </source>
</evidence>
<dbReference type="InterPro" id="IPR003594">
    <property type="entry name" value="HATPase_dom"/>
</dbReference>
<name>A0A4Z0GYN0_9BACI</name>
<keyword evidence="5" id="KW-0547">Nucleotide-binding</keyword>
<feature type="coiled-coil region" evidence="9">
    <location>
        <begin position="211"/>
        <end position="238"/>
    </location>
</feature>
<evidence type="ECO:0000256" key="9">
    <source>
        <dbReference type="SAM" id="Coils"/>
    </source>
</evidence>
<protein>
    <recommendedName>
        <fullName evidence="2">histidine kinase</fullName>
        <ecNumber evidence="2">2.7.13.3</ecNumber>
    </recommendedName>
</protein>
<keyword evidence="8" id="KW-0902">Two-component regulatory system</keyword>
<dbReference type="Proteomes" id="UP000297982">
    <property type="component" value="Unassembled WGS sequence"/>
</dbReference>
<evidence type="ECO:0000256" key="5">
    <source>
        <dbReference type="ARBA" id="ARBA00022741"/>
    </source>
</evidence>
<keyword evidence="3" id="KW-0597">Phosphoprotein</keyword>
<dbReference type="CDD" id="cd16917">
    <property type="entry name" value="HATPase_UhpB-NarQ-NarX-like"/>
    <property type="match status" value="1"/>
</dbReference>
<dbReference type="NCBIfam" id="TIGR00229">
    <property type="entry name" value="sensory_box"/>
    <property type="match status" value="1"/>
</dbReference>
<dbReference type="SMART" id="SM00086">
    <property type="entry name" value="PAC"/>
    <property type="match status" value="1"/>
</dbReference>
<dbReference type="Pfam" id="PF02518">
    <property type="entry name" value="HATPase_c"/>
    <property type="match status" value="1"/>
</dbReference>
<dbReference type="InterPro" id="IPR013655">
    <property type="entry name" value="PAS_fold_3"/>
</dbReference>
<dbReference type="InterPro" id="IPR035965">
    <property type="entry name" value="PAS-like_dom_sf"/>
</dbReference>
<dbReference type="InterPro" id="IPR005467">
    <property type="entry name" value="His_kinase_dom"/>
</dbReference>
<comment type="catalytic activity">
    <reaction evidence="1">
        <text>ATP + protein L-histidine = ADP + protein N-phospho-L-histidine.</text>
        <dbReference type="EC" id="2.7.13.3"/>
    </reaction>
</comment>
<feature type="domain" description="Histidine kinase" evidence="10">
    <location>
        <begin position="342"/>
        <end position="429"/>
    </location>
</feature>
<dbReference type="PROSITE" id="PS50113">
    <property type="entry name" value="PAC"/>
    <property type="match status" value="1"/>
</dbReference>
<dbReference type="SUPFAM" id="SSF55874">
    <property type="entry name" value="ATPase domain of HSP90 chaperone/DNA topoisomerase II/histidine kinase"/>
    <property type="match status" value="1"/>
</dbReference>
<proteinExistence type="predicted"/>
<gene>
    <name evidence="13" type="ORF">E4663_11900</name>
</gene>
<dbReference type="EC" id="2.7.13.3" evidence="2"/>
<dbReference type="GO" id="GO:0016020">
    <property type="term" value="C:membrane"/>
    <property type="evidence" value="ECO:0007669"/>
    <property type="project" value="InterPro"/>
</dbReference>
<dbReference type="SMART" id="SM00387">
    <property type="entry name" value="HATPase_c"/>
    <property type="match status" value="1"/>
</dbReference>
<dbReference type="AlphaFoldDB" id="A0A4Z0GYN0"/>
<dbReference type="CDD" id="cd00130">
    <property type="entry name" value="PAS"/>
    <property type="match status" value="1"/>
</dbReference>
<dbReference type="Pfam" id="PF08447">
    <property type="entry name" value="PAS_3"/>
    <property type="match status" value="1"/>
</dbReference>
<dbReference type="PROSITE" id="PS50112">
    <property type="entry name" value="PAS"/>
    <property type="match status" value="1"/>
</dbReference>
<comment type="caution">
    <text evidence="13">The sequence shown here is derived from an EMBL/GenBank/DDBJ whole genome shotgun (WGS) entry which is preliminary data.</text>
</comment>
<dbReference type="Gene3D" id="3.30.565.10">
    <property type="entry name" value="Histidine kinase-like ATPase, C-terminal domain"/>
    <property type="match status" value="1"/>
</dbReference>
<dbReference type="GO" id="GO:0046983">
    <property type="term" value="F:protein dimerization activity"/>
    <property type="evidence" value="ECO:0007669"/>
    <property type="project" value="InterPro"/>
</dbReference>
<dbReference type="EMBL" id="SRJC01000002">
    <property type="protein sequence ID" value="TGB02958.1"/>
    <property type="molecule type" value="Genomic_DNA"/>
</dbReference>
<dbReference type="Gene3D" id="3.30.450.20">
    <property type="entry name" value="PAS domain"/>
    <property type="match status" value="1"/>
</dbReference>
<evidence type="ECO:0000256" key="2">
    <source>
        <dbReference type="ARBA" id="ARBA00012438"/>
    </source>
</evidence>
<keyword evidence="6" id="KW-0418">Kinase</keyword>
<evidence type="ECO:0000256" key="3">
    <source>
        <dbReference type="ARBA" id="ARBA00022553"/>
    </source>
</evidence>
<evidence type="ECO:0000256" key="6">
    <source>
        <dbReference type="ARBA" id="ARBA00022777"/>
    </source>
</evidence>
<organism evidence="13 14">
    <name type="scientific">Halobacillus salinus</name>
    <dbReference type="NCBI Taxonomy" id="192814"/>
    <lineage>
        <taxon>Bacteria</taxon>
        <taxon>Bacillati</taxon>
        <taxon>Bacillota</taxon>
        <taxon>Bacilli</taxon>
        <taxon>Bacillales</taxon>
        <taxon>Bacillaceae</taxon>
        <taxon>Halobacillus</taxon>
    </lineage>
</organism>
<evidence type="ECO:0000256" key="1">
    <source>
        <dbReference type="ARBA" id="ARBA00000085"/>
    </source>
</evidence>
<evidence type="ECO:0000259" key="10">
    <source>
        <dbReference type="PROSITE" id="PS50109"/>
    </source>
</evidence>
<keyword evidence="4" id="KW-0808">Transferase</keyword>
<evidence type="ECO:0000256" key="7">
    <source>
        <dbReference type="ARBA" id="ARBA00022840"/>
    </source>
</evidence>
<dbReference type="STRING" id="192814.GCA_900166575_02806"/>
<accession>A0A4Z0GYN0</accession>
<dbReference type="InterPro" id="IPR050482">
    <property type="entry name" value="Sensor_HK_TwoCompSys"/>
</dbReference>